<dbReference type="STRING" id="1440053.GCA_000718095_01338"/>
<evidence type="ECO:0000256" key="4">
    <source>
        <dbReference type="ARBA" id="ARBA00022827"/>
    </source>
</evidence>
<dbReference type="InterPro" id="IPR002655">
    <property type="entry name" value="Acyl-CoA_oxidase_C"/>
</dbReference>
<protein>
    <submittedName>
        <fullName evidence="8">Acyl-CoA oxidase</fullName>
    </submittedName>
</protein>
<gene>
    <name evidence="8" type="ORF">Y717_12215</name>
</gene>
<dbReference type="GO" id="GO:0003997">
    <property type="term" value="F:acyl-CoA oxidase activity"/>
    <property type="evidence" value="ECO:0007669"/>
    <property type="project" value="InterPro"/>
</dbReference>
<evidence type="ECO:0000256" key="2">
    <source>
        <dbReference type="ARBA" id="ARBA00006288"/>
    </source>
</evidence>
<dbReference type="Gene3D" id="1.20.140.10">
    <property type="entry name" value="Butyryl-CoA Dehydrogenase, subunit A, domain 3"/>
    <property type="match status" value="2"/>
</dbReference>
<keyword evidence="9" id="KW-1185">Reference proteome</keyword>
<comment type="caution">
    <text evidence="8">The sequence shown here is derived from an EMBL/GenBank/DDBJ whole genome shotgun (WGS) entry which is preliminary data.</text>
</comment>
<organism evidence="8 9">
    <name type="scientific">Streptomyces scopuliridis RB72</name>
    <dbReference type="NCBI Taxonomy" id="1440053"/>
    <lineage>
        <taxon>Bacteria</taxon>
        <taxon>Bacillati</taxon>
        <taxon>Actinomycetota</taxon>
        <taxon>Actinomycetes</taxon>
        <taxon>Kitasatosporales</taxon>
        <taxon>Streptomycetaceae</taxon>
        <taxon>Streptomyces</taxon>
    </lineage>
</organism>
<evidence type="ECO:0000313" key="9">
    <source>
        <dbReference type="Proteomes" id="UP000245992"/>
    </source>
</evidence>
<dbReference type="RefSeq" id="WP_051745577.1">
    <property type="nucleotide sequence ID" value="NZ_AZSP01000390.1"/>
</dbReference>
<dbReference type="InterPro" id="IPR036250">
    <property type="entry name" value="AcylCo_DH-like_C"/>
</dbReference>
<feature type="domain" description="Acyl-CoA oxidase C-alpha1" evidence="7">
    <location>
        <begin position="286"/>
        <end position="429"/>
    </location>
</feature>
<dbReference type="SUPFAM" id="SSF56645">
    <property type="entry name" value="Acyl-CoA dehydrogenase NM domain-like"/>
    <property type="match status" value="1"/>
</dbReference>
<dbReference type="Pfam" id="PF01756">
    <property type="entry name" value="ACOX"/>
    <property type="match status" value="1"/>
</dbReference>
<dbReference type="Gene3D" id="2.40.110.10">
    <property type="entry name" value="Butyryl-CoA Dehydrogenase, subunit A, domain 2"/>
    <property type="match status" value="1"/>
</dbReference>
<keyword evidence="5" id="KW-0560">Oxidoreductase</keyword>
<dbReference type="GO" id="GO:0005504">
    <property type="term" value="F:fatty acid binding"/>
    <property type="evidence" value="ECO:0007669"/>
    <property type="project" value="TreeGrafter"/>
</dbReference>
<evidence type="ECO:0000259" key="7">
    <source>
        <dbReference type="Pfam" id="PF22924"/>
    </source>
</evidence>
<dbReference type="SUPFAM" id="SSF47203">
    <property type="entry name" value="Acyl-CoA dehydrogenase C-terminal domain-like"/>
    <property type="match status" value="2"/>
</dbReference>
<dbReference type="InterPro" id="IPR055060">
    <property type="entry name" value="ACOX_C_alpha1"/>
</dbReference>
<dbReference type="GO" id="GO:0033540">
    <property type="term" value="P:fatty acid beta-oxidation using acyl-CoA oxidase"/>
    <property type="evidence" value="ECO:0007669"/>
    <property type="project" value="TreeGrafter"/>
</dbReference>
<evidence type="ECO:0000259" key="6">
    <source>
        <dbReference type="Pfam" id="PF01756"/>
    </source>
</evidence>
<name>A0A2T7SNC8_9ACTN</name>
<dbReference type="InterPro" id="IPR012258">
    <property type="entry name" value="Acyl-CoA_oxidase"/>
</dbReference>
<comment type="similarity">
    <text evidence="2">Belongs to the acyl-CoA oxidase family.</text>
</comment>
<proteinExistence type="inferred from homology"/>
<dbReference type="InterPro" id="IPR046373">
    <property type="entry name" value="Acyl-CoA_Oxase/DH_mid-dom_sf"/>
</dbReference>
<dbReference type="Pfam" id="PF22924">
    <property type="entry name" value="ACOX_C_alpha1"/>
    <property type="match status" value="1"/>
</dbReference>
<keyword evidence="3" id="KW-0285">Flavoprotein</keyword>
<dbReference type="GO" id="GO:0071949">
    <property type="term" value="F:FAD binding"/>
    <property type="evidence" value="ECO:0007669"/>
    <property type="project" value="InterPro"/>
</dbReference>
<accession>A0A2T7SNC8</accession>
<dbReference type="PANTHER" id="PTHR10909">
    <property type="entry name" value="ELECTRON TRANSPORT OXIDOREDUCTASE"/>
    <property type="match status" value="1"/>
</dbReference>
<keyword evidence="4" id="KW-0274">FAD</keyword>
<dbReference type="AlphaFoldDB" id="A0A2T7SNC8"/>
<dbReference type="OrthoDB" id="1144545at2"/>
<reference evidence="8 9" key="1">
    <citation type="submission" date="2013-12" db="EMBL/GenBank/DDBJ databases">
        <title>Annotated genome of Streptomyces scopuliridis.</title>
        <authorList>
            <person name="Olson J.B."/>
        </authorList>
    </citation>
    <scope>NUCLEOTIDE SEQUENCE [LARGE SCALE GENOMIC DNA]</scope>
    <source>
        <strain evidence="8 9">RB72</strain>
    </source>
</reference>
<evidence type="ECO:0000256" key="3">
    <source>
        <dbReference type="ARBA" id="ARBA00022630"/>
    </source>
</evidence>
<dbReference type="GO" id="GO:0055088">
    <property type="term" value="P:lipid homeostasis"/>
    <property type="evidence" value="ECO:0007669"/>
    <property type="project" value="TreeGrafter"/>
</dbReference>
<dbReference type="EMBL" id="AZSP01000390">
    <property type="protein sequence ID" value="PVE04413.1"/>
    <property type="molecule type" value="Genomic_DNA"/>
</dbReference>
<dbReference type="PANTHER" id="PTHR10909:SF382">
    <property type="entry name" value="ACYL-COENZYME A OXIDASE"/>
    <property type="match status" value="1"/>
</dbReference>
<evidence type="ECO:0000256" key="5">
    <source>
        <dbReference type="ARBA" id="ARBA00023002"/>
    </source>
</evidence>
<dbReference type="InterPro" id="IPR009100">
    <property type="entry name" value="AcylCoA_DH/oxidase_NM_dom_sf"/>
</dbReference>
<comment type="cofactor">
    <cofactor evidence="1">
        <name>FAD</name>
        <dbReference type="ChEBI" id="CHEBI:57692"/>
    </cofactor>
</comment>
<feature type="domain" description="Acyl-CoA oxidase C-terminal" evidence="6">
    <location>
        <begin position="485"/>
        <end position="590"/>
    </location>
</feature>
<sequence>MVTSPSPLPPVQDSPAAPALTRALFGERFEEIHQPWRKLFSTGPFRYREGLTPQERAALSYERLRLVNDAIDSPEELVVDVERLSALHEWAGPVDAGLATVASIHYNLFLGSLLDHRADGERDLRAFTELRRTGTFLCTEAGHGNSASQLETIATFDPATGGFVLHTPSPTAGKFMPNTSSTGGPKTGVVAARLITDGKDRGVFLFLTPLSDDTGGPLPGVEIRRLPQTATSPVDHCVTSFENVRLPHEALLQSGHGRLTRDGVFTSAIGSPRKRFLQSIGRVTAGKLCMSAYSLGVTRHALAVAVRHAHTRHTSGVTAGGSVPLFAHRSHHTPLLDALATTYAATLLHRTAVRQWTESTEAEREDGERLAAVAKGWITWRARAVMTECRERCGAQGLFLANGIAGQLTANEGTITAEGDNLVIWVKAAGEMLLGHFTPKEPSALAPGDRALTDPAFLQDLLTDIESVWHQRARTRLRGGKAGNPLNRWNATVTPALELVDAHAHRRAAEALLTAAEEADGPGARHLLHTLHRLFALRRIAAHSGDLLAEGRLTAGQVRQLPDLAEDAVVELAPHAPALTRGFAIAEEVLLDHPISHPEAMGRVPEGHRG</sequence>
<evidence type="ECO:0000313" key="8">
    <source>
        <dbReference type="EMBL" id="PVE04413.1"/>
    </source>
</evidence>
<dbReference type="PIRSF" id="PIRSF000168">
    <property type="entry name" value="Acyl-CoA_oxidase"/>
    <property type="match status" value="1"/>
</dbReference>
<evidence type="ECO:0000256" key="1">
    <source>
        <dbReference type="ARBA" id="ARBA00001974"/>
    </source>
</evidence>
<dbReference type="Proteomes" id="UP000245992">
    <property type="component" value="Unassembled WGS sequence"/>
</dbReference>